<reference evidence="1 2" key="2">
    <citation type="journal article" date="2022" name="Mol. Ecol. Resour.">
        <title>The genomes of chicory, endive, great burdock and yacon provide insights into Asteraceae paleo-polyploidization history and plant inulin production.</title>
        <authorList>
            <person name="Fan W."/>
            <person name="Wang S."/>
            <person name="Wang H."/>
            <person name="Wang A."/>
            <person name="Jiang F."/>
            <person name="Liu H."/>
            <person name="Zhao H."/>
            <person name="Xu D."/>
            <person name="Zhang Y."/>
        </authorList>
    </citation>
    <scope>NUCLEOTIDE SEQUENCE [LARGE SCALE GENOMIC DNA]</scope>
    <source>
        <strain evidence="2">cv. Niubang</strain>
    </source>
</reference>
<organism evidence="1 2">
    <name type="scientific">Arctium lappa</name>
    <name type="common">Greater burdock</name>
    <name type="synonym">Lappa major</name>
    <dbReference type="NCBI Taxonomy" id="4217"/>
    <lineage>
        <taxon>Eukaryota</taxon>
        <taxon>Viridiplantae</taxon>
        <taxon>Streptophyta</taxon>
        <taxon>Embryophyta</taxon>
        <taxon>Tracheophyta</taxon>
        <taxon>Spermatophyta</taxon>
        <taxon>Magnoliopsida</taxon>
        <taxon>eudicotyledons</taxon>
        <taxon>Gunneridae</taxon>
        <taxon>Pentapetalae</taxon>
        <taxon>asterids</taxon>
        <taxon>campanulids</taxon>
        <taxon>Asterales</taxon>
        <taxon>Asteraceae</taxon>
        <taxon>Carduoideae</taxon>
        <taxon>Cardueae</taxon>
        <taxon>Arctiinae</taxon>
        <taxon>Arctium</taxon>
    </lineage>
</organism>
<name>A0ACB8XI12_ARCLA</name>
<proteinExistence type="predicted"/>
<keyword evidence="2" id="KW-1185">Reference proteome</keyword>
<gene>
    <name evidence="1" type="ORF">L6452_42107</name>
</gene>
<protein>
    <submittedName>
        <fullName evidence="1">Uncharacterized protein</fullName>
    </submittedName>
</protein>
<accession>A0ACB8XI12</accession>
<reference evidence="2" key="1">
    <citation type="journal article" date="2022" name="Mol. Ecol. Resour.">
        <title>The genomes of chicory, endive, great burdock and yacon provide insights into Asteraceae palaeo-polyploidization history and plant inulin production.</title>
        <authorList>
            <person name="Fan W."/>
            <person name="Wang S."/>
            <person name="Wang H."/>
            <person name="Wang A."/>
            <person name="Jiang F."/>
            <person name="Liu H."/>
            <person name="Zhao H."/>
            <person name="Xu D."/>
            <person name="Zhang Y."/>
        </authorList>
    </citation>
    <scope>NUCLEOTIDE SEQUENCE [LARGE SCALE GENOMIC DNA]</scope>
    <source>
        <strain evidence="2">cv. Niubang</strain>
    </source>
</reference>
<evidence type="ECO:0000313" key="1">
    <source>
        <dbReference type="EMBL" id="KAI3667064.1"/>
    </source>
</evidence>
<sequence>MGTTPLRRFLQSLCDNSCWNYAVFWKLQQQSQMLLMWEDGYFGTPKVQNSMGNMFAETSFRGLEETSSCNTYNGTLGGDAVELAVAYMSTFQYALGDGVIGDVAYTGNCRWVFADSKSSEEFNTASIPEHADEWLFQFAAGVKTILLVPIIPHGVLQLGSLEDLPEDAQMANYIREECITHQDAMGYSDAFDTNQQFPCQSPSSLMHTMMKSLNEFPSFMANGKRSDDSMAPDIVNLSTHKPLTKSLVTPPCDTWYSSHLTGTDFPKPSSDAHMGAIDFTEPLHQSTNLVNSSMGVLEEYADGPLRSEILMKQPLVSDVSLFLSFPKESELHKALGPAFMGKTDDSFQHLSIGEGIYSSSSQMCNKDIINSSSKKIDGMLFHEEIKRVHLGENCSIQTGGDSLLSNLFGQFASLANRKNLDEKIAFEGESSLFSNHVAPAVFSRVKNHTDSSSPSAISYEGVVDELTEEEEQKSSYSVLHQGKGSKPSVASKRRGKPGAKQKPRPRDRQMIQDRLKDLRELVPDGAKCSIDGLLDRTVKHMLFLKSVGDRAVKLRQCVQPAVVGTGPKNKRIPEENGSQNGASWAFELGGDLKTCPIIVEDLQYPGHMIIEMICDESSRFFEIAEVIHGLDLTILNGVMERRCGNTWASYIIEAPRGFHRLDIFWPLMKLLQQQQHSQISSKI</sequence>
<dbReference type="Proteomes" id="UP001055879">
    <property type="component" value="Linkage Group LG17"/>
</dbReference>
<comment type="caution">
    <text evidence="1">The sequence shown here is derived from an EMBL/GenBank/DDBJ whole genome shotgun (WGS) entry which is preliminary data.</text>
</comment>
<evidence type="ECO:0000313" key="2">
    <source>
        <dbReference type="Proteomes" id="UP001055879"/>
    </source>
</evidence>
<dbReference type="EMBL" id="CM042063">
    <property type="protein sequence ID" value="KAI3667064.1"/>
    <property type="molecule type" value="Genomic_DNA"/>
</dbReference>